<proteinExistence type="predicted"/>
<dbReference type="InterPro" id="IPR000182">
    <property type="entry name" value="GNAT_dom"/>
</dbReference>
<feature type="domain" description="N-acetyltransferase" evidence="1">
    <location>
        <begin position="5"/>
        <end position="150"/>
    </location>
</feature>
<comment type="caution">
    <text evidence="2">The sequence shown here is derived from an EMBL/GenBank/DDBJ whole genome shotgun (WGS) entry which is preliminary data.</text>
</comment>
<dbReference type="CDD" id="cd04301">
    <property type="entry name" value="NAT_SF"/>
    <property type="match status" value="1"/>
</dbReference>
<dbReference type="InterPro" id="IPR016181">
    <property type="entry name" value="Acyl_CoA_acyltransferase"/>
</dbReference>
<dbReference type="RefSeq" id="WP_249250712.1">
    <property type="nucleotide sequence ID" value="NZ_JAKIKT010000011.1"/>
</dbReference>
<dbReference type="Proteomes" id="UP001202831">
    <property type="component" value="Unassembled WGS sequence"/>
</dbReference>
<dbReference type="InterPro" id="IPR050276">
    <property type="entry name" value="MshD_Acetyltransferase"/>
</dbReference>
<dbReference type="SUPFAM" id="SSF55729">
    <property type="entry name" value="Acyl-CoA N-acyltransferases (Nat)"/>
    <property type="match status" value="1"/>
</dbReference>
<dbReference type="PROSITE" id="PS51186">
    <property type="entry name" value="GNAT"/>
    <property type="match status" value="1"/>
</dbReference>
<dbReference type="EMBL" id="JAKIKT010000011">
    <property type="protein sequence ID" value="MCL2916178.1"/>
    <property type="molecule type" value="Genomic_DNA"/>
</dbReference>
<organism evidence="2 3">
    <name type="scientific">Shewanella corallii</name>
    <dbReference type="NCBI Taxonomy" id="560080"/>
    <lineage>
        <taxon>Bacteria</taxon>
        <taxon>Pseudomonadati</taxon>
        <taxon>Pseudomonadota</taxon>
        <taxon>Gammaproteobacteria</taxon>
        <taxon>Alteromonadales</taxon>
        <taxon>Shewanellaceae</taxon>
        <taxon>Shewanella</taxon>
    </lineage>
</organism>
<reference evidence="2 3" key="1">
    <citation type="submission" date="2022-01" db="EMBL/GenBank/DDBJ databases">
        <title>Whole genome-based taxonomy of the Shewanellaceae.</title>
        <authorList>
            <person name="Martin-Rodriguez A.J."/>
        </authorList>
    </citation>
    <scope>NUCLEOTIDE SEQUENCE [LARGE SCALE GENOMIC DNA]</scope>
    <source>
        <strain evidence="2 3">DSM 21332</strain>
    </source>
</reference>
<protein>
    <submittedName>
        <fullName evidence="2">GNAT family N-acetyltransferase</fullName>
    </submittedName>
</protein>
<dbReference type="Gene3D" id="3.40.630.30">
    <property type="match status" value="1"/>
</dbReference>
<evidence type="ECO:0000313" key="3">
    <source>
        <dbReference type="Proteomes" id="UP001202831"/>
    </source>
</evidence>
<gene>
    <name evidence="2" type="ORF">L2725_20775</name>
</gene>
<name>A0ABT0NCI6_9GAMM</name>
<dbReference type="Pfam" id="PF00583">
    <property type="entry name" value="Acetyltransf_1"/>
    <property type="match status" value="1"/>
</dbReference>
<accession>A0ABT0NCI6</accession>
<keyword evidence="3" id="KW-1185">Reference proteome</keyword>
<evidence type="ECO:0000313" key="2">
    <source>
        <dbReference type="EMBL" id="MCL2916178.1"/>
    </source>
</evidence>
<dbReference type="PANTHER" id="PTHR43617:SF20">
    <property type="entry name" value="N-ALPHA-ACETYLTRANSFERASE RIMI"/>
    <property type="match status" value="1"/>
</dbReference>
<evidence type="ECO:0000259" key="1">
    <source>
        <dbReference type="PROSITE" id="PS51186"/>
    </source>
</evidence>
<dbReference type="PANTHER" id="PTHR43617">
    <property type="entry name" value="L-AMINO ACID N-ACETYLTRANSFERASE"/>
    <property type="match status" value="1"/>
</dbReference>
<sequence length="150" mass="16585">MNPVISIDAAAKSDLAAVFLLEQQVFGSHSYPDFFFRQVFDCWHDGLMLARDSDSGRLAGYQLAVRAANPEDFWILSLAVSSEYRGKGIGKQLIRAGISAVPDGVKRVMLTVSPDNPARCLYEAEGFVEIGFEDDYFGPDEARMLMALQL</sequence>